<feature type="domain" description="DUF2529" evidence="1">
    <location>
        <begin position="1"/>
        <end position="173"/>
    </location>
</feature>
<dbReference type="AlphaFoldDB" id="A0A179T325"/>
<dbReference type="OrthoDB" id="2737584at2"/>
<dbReference type="Proteomes" id="UP000078534">
    <property type="component" value="Unassembled WGS sequence"/>
</dbReference>
<evidence type="ECO:0000259" key="1">
    <source>
        <dbReference type="Pfam" id="PF10740"/>
    </source>
</evidence>
<dbReference type="EMBL" id="LWSG01000005">
    <property type="protein sequence ID" value="OAS88091.1"/>
    <property type="molecule type" value="Genomic_DNA"/>
</dbReference>
<dbReference type="InterPro" id="IPR019676">
    <property type="entry name" value="DUF2529"/>
</dbReference>
<keyword evidence="3" id="KW-1185">Reference proteome</keyword>
<evidence type="ECO:0000313" key="3">
    <source>
        <dbReference type="Proteomes" id="UP000078534"/>
    </source>
</evidence>
<dbReference type="Pfam" id="PF10740">
    <property type="entry name" value="DUF2529"/>
    <property type="match status" value="1"/>
</dbReference>
<dbReference type="Gene3D" id="3.40.50.10490">
    <property type="entry name" value="Glucose-6-phosphate isomerase like protein, domain 1"/>
    <property type="match status" value="1"/>
</dbReference>
<protein>
    <recommendedName>
        <fullName evidence="1">DUF2529 domain-containing protein</fullName>
    </recommendedName>
</protein>
<organism evidence="2 3">
    <name type="scientific">Metabacillus litoralis</name>
    <dbReference type="NCBI Taxonomy" id="152268"/>
    <lineage>
        <taxon>Bacteria</taxon>
        <taxon>Bacillati</taxon>
        <taxon>Bacillota</taxon>
        <taxon>Bacilli</taxon>
        <taxon>Bacillales</taxon>
        <taxon>Bacillaceae</taxon>
        <taxon>Metabacillus</taxon>
    </lineage>
</organism>
<evidence type="ECO:0000313" key="2">
    <source>
        <dbReference type="EMBL" id="OAS88091.1"/>
    </source>
</evidence>
<comment type="caution">
    <text evidence="2">The sequence shown here is derived from an EMBL/GenBank/DDBJ whole genome shotgun (WGS) entry which is preliminary data.</text>
</comment>
<accession>A0A179T325</accession>
<dbReference type="STRING" id="152268.A6K24_17070"/>
<name>A0A179T325_9BACI</name>
<sequence length="180" mass="20157">MMKIFTTQLTGHFNRILDQEEINIEDSARLLAQALIGEGTLYIYGVNELHGIVLEALMSSEPFNRAEALLDQNGQVKKLSSEDRVLLFTYRSTDEEAISIAKTLSNQGVQTVGVSALVKNADPGLESITDLHVDAKLRQPLIPGDDGERYGFPALMTSLYVYYAITFTIKEMLNEYEDEY</sequence>
<gene>
    <name evidence="2" type="ORF">A6K24_17070</name>
</gene>
<reference evidence="3" key="1">
    <citation type="submission" date="2016-04" db="EMBL/GenBank/DDBJ databases">
        <authorList>
            <person name="Lyu Z."/>
            <person name="Lyu W."/>
        </authorList>
    </citation>
    <scope>NUCLEOTIDE SEQUENCE [LARGE SCALE GENOMIC DNA]</scope>
    <source>
        <strain evidence="3">C44</strain>
    </source>
</reference>
<proteinExistence type="predicted"/>
<dbReference type="RefSeq" id="WP_066328527.1">
    <property type="nucleotide sequence ID" value="NZ_LWSG01000005.1"/>
</dbReference>